<gene>
    <name evidence="1" type="ORF">ASIM_LOCUS3451</name>
</gene>
<dbReference type="AlphaFoldDB" id="A0A0M3J7S1"/>
<dbReference type="Proteomes" id="UP000267096">
    <property type="component" value="Unassembled WGS sequence"/>
</dbReference>
<accession>A0A0M3J7S1</accession>
<protein>
    <submittedName>
        <fullName evidence="3">Small proline-rich protein 2H-like</fullName>
    </submittedName>
</protein>
<organism evidence="3">
    <name type="scientific">Anisakis simplex</name>
    <name type="common">Herring worm</name>
    <dbReference type="NCBI Taxonomy" id="6269"/>
    <lineage>
        <taxon>Eukaryota</taxon>
        <taxon>Metazoa</taxon>
        <taxon>Ecdysozoa</taxon>
        <taxon>Nematoda</taxon>
        <taxon>Chromadorea</taxon>
        <taxon>Rhabditida</taxon>
        <taxon>Spirurina</taxon>
        <taxon>Ascaridomorpha</taxon>
        <taxon>Ascaridoidea</taxon>
        <taxon>Anisakidae</taxon>
        <taxon>Anisakis</taxon>
        <taxon>Anisakis simplex complex</taxon>
    </lineage>
</organism>
<proteinExistence type="predicted"/>
<evidence type="ECO:0000313" key="2">
    <source>
        <dbReference type="Proteomes" id="UP000267096"/>
    </source>
</evidence>
<dbReference type="WBParaSite" id="ASIM_0000361901-mRNA-1">
    <property type="protein sequence ID" value="ASIM_0000361901-mRNA-1"/>
    <property type="gene ID" value="ASIM_0000361901"/>
</dbReference>
<sequence length="85" mass="9496">MDIQIHYDQPQQLPPAPDCYDCGQEPQEPCEPPCYEQPPCDYGCVEPQQPCGSGCVQPQQAPCYDSGCEQWSPSCCPQPYPYPEP</sequence>
<evidence type="ECO:0000313" key="1">
    <source>
        <dbReference type="EMBL" id="VDK21734.1"/>
    </source>
</evidence>
<reference evidence="3" key="1">
    <citation type="submission" date="2017-02" db="UniProtKB">
        <authorList>
            <consortium name="WormBaseParasite"/>
        </authorList>
    </citation>
    <scope>IDENTIFICATION</scope>
</reference>
<dbReference type="EMBL" id="UYRR01005355">
    <property type="protein sequence ID" value="VDK21734.1"/>
    <property type="molecule type" value="Genomic_DNA"/>
</dbReference>
<name>A0A0M3J7S1_ANISI</name>
<evidence type="ECO:0000313" key="3">
    <source>
        <dbReference type="WBParaSite" id="ASIM_0000361901-mRNA-1"/>
    </source>
</evidence>
<reference evidence="1 2" key="2">
    <citation type="submission" date="2018-11" db="EMBL/GenBank/DDBJ databases">
        <authorList>
            <consortium name="Pathogen Informatics"/>
        </authorList>
    </citation>
    <scope>NUCLEOTIDE SEQUENCE [LARGE SCALE GENOMIC DNA]</scope>
</reference>
<keyword evidence="2" id="KW-1185">Reference proteome</keyword>